<dbReference type="InterPro" id="IPR000587">
    <property type="entry name" value="Creatinase_N"/>
</dbReference>
<dbReference type="AlphaFoldDB" id="A0A844FS97"/>
<dbReference type="Gene3D" id="3.40.350.10">
    <property type="entry name" value="Creatinase/prolidase N-terminal domain"/>
    <property type="match status" value="2"/>
</dbReference>
<proteinExistence type="inferred from homology"/>
<dbReference type="FunFam" id="3.90.230.10:FF:000009">
    <property type="entry name" value="xaa-Pro aminopeptidase 2"/>
    <property type="match status" value="1"/>
</dbReference>
<dbReference type="InterPro" id="IPR033740">
    <property type="entry name" value="Pept_M24B"/>
</dbReference>
<keyword evidence="2" id="KW-0479">Metal-binding</keyword>
<gene>
    <name evidence="7" type="ORF">FYJ79_02925</name>
</gene>
<dbReference type="Pfam" id="PF00557">
    <property type="entry name" value="Peptidase_M24"/>
    <property type="match status" value="1"/>
</dbReference>
<evidence type="ECO:0000256" key="3">
    <source>
        <dbReference type="ARBA" id="ARBA00022801"/>
    </source>
</evidence>
<organism evidence="7 8">
    <name type="scientific">Sharpea porci</name>
    <dbReference type="NCBI Taxonomy" id="2652286"/>
    <lineage>
        <taxon>Bacteria</taxon>
        <taxon>Bacillati</taxon>
        <taxon>Bacillota</taxon>
        <taxon>Erysipelotrichia</taxon>
        <taxon>Erysipelotrichales</taxon>
        <taxon>Coprobacillaceae</taxon>
        <taxon>Sharpea</taxon>
    </lineage>
</organism>
<dbReference type="Pfam" id="PF16188">
    <property type="entry name" value="Peptidase_M24_C"/>
    <property type="match status" value="1"/>
</dbReference>
<keyword evidence="3" id="KW-0378">Hydrolase</keyword>
<dbReference type="Proteomes" id="UP000442619">
    <property type="component" value="Unassembled WGS sequence"/>
</dbReference>
<feature type="domain" description="Creatinase N-terminal" evidence="5">
    <location>
        <begin position="4"/>
        <end position="133"/>
    </location>
</feature>
<dbReference type="Pfam" id="PF16189">
    <property type="entry name" value="Creatinase_N_2"/>
    <property type="match status" value="1"/>
</dbReference>
<comment type="similarity">
    <text evidence="1">Belongs to the peptidase M24B family.</text>
</comment>
<evidence type="ECO:0000259" key="4">
    <source>
        <dbReference type="Pfam" id="PF00557"/>
    </source>
</evidence>
<name>A0A844FS97_9FIRM</name>
<dbReference type="EMBL" id="VUNM01000003">
    <property type="protein sequence ID" value="MST88543.1"/>
    <property type="molecule type" value="Genomic_DNA"/>
</dbReference>
<evidence type="ECO:0000256" key="1">
    <source>
        <dbReference type="ARBA" id="ARBA00008766"/>
    </source>
</evidence>
<dbReference type="SUPFAM" id="SSF53092">
    <property type="entry name" value="Creatinase/prolidase N-terminal domain"/>
    <property type="match status" value="1"/>
</dbReference>
<evidence type="ECO:0000313" key="7">
    <source>
        <dbReference type="EMBL" id="MST88543.1"/>
    </source>
</evidence>
<dbReference type="PANTHER" id="PTHR43763:SF6">
    <property type="entry name" value="XAA-PRO AMINOPEPTIDASE 1"/>
    <property type="match status" value="1"/>
</dbReference>
<dbReference type="InterPro" id="IPR036005">
    <property type="entry name" value="Creatinase/aminopeptidase-like"/>
</dbReference>
<dbReference type="InterPro" id="IPR000994">
    <property type="entry name" value="Pept_M24"/>
</dbReference>
<feature type="domain" description="Peptidase M24" evidence="4">
    <location>
        <begin position="300"/>
        <end position="514"/>
    </location>
</feature>
<dbReference type="GO" id="GO:0070006">
    <property type="term" value="F:metalloaminopeptidase activity"/>
    <property type="evidence" value="ECO:0007669"/>
    <property type="project" value="InterPro"/>
</dbReference>
<keyword evidence="7" id="KW-0031">Aminopeptidase</keyword>
<dbReference type="Pfam" id="PF01321">
    <property type="entry name" value="Creatinase_N"/>
    <property type="match status" value="1"/>
</dbReference>
<evidence type="ECO:0000259" key="5">
    <source>
        <dbReference type="Pfam" id="PF01321"/>
    </source>
</evidence>
<evidence type="ECO:0000313" key="8">
    <source>
        <dbReference type="Proteomes" id="UP000442619"/>
    </source>
</evidence>
<accession>A0A844FS97</accession>
<dbReference type="Gene3D" id="3.90.230.10">
    <property type="entry name" value="Creatinase/methionine aminopeptidase superfamily"/>
    <property type="match status" value="1"/>
</dbReference>
<keyword evidence="8" id="KW-1185">Reference proteome</keyword>
<comment type="caution">
    <text evidence="7">The sequence shown here is derived from an EMBL/GenBank/DDBJ whole genome shotgun (WGS) entry which is preliminary data.</text>
</comment>
<feature type="domain" description="Peptidase M24 C-terminal" evidence="6">
    <location>
        <begin position="525"/>
        <end position="584"/>
    </location>
</feature>
<dbReference type="InterPro" id="IPR050422">
    <property type="entry name" value="X-Pro_aminopeptidase_P"/>
</dbReference>
<dbReference type="CDD" id="cd01085">
    <property type="entry name" value="APP"/>
    <property type="match status" value="1"/>
</dbReference>
<dbReference type="GO" id="GO:0005737">
    <property type="term" value="C:cytoplasm"/>
    <property type="evidence" value="ECO:0007669"/>
    <property type="project" value="UniProtKB-ARBA"/>
</dbReference>
<reference evidence="7 8" key="1">
    <citation type="submission" date="2019-08" db="EMBL/GenBank/DDBJ databases">
        <title>In-depth cultivation of the pig gut microbiome towards novel bacterial diversity and tailored functional studies.</title>
        <authorList>
            <person name="Wylensek D."/>
            <person name="Hitch T.C.A."/>
            <person name="Clavel T."/>
        </authorList>
    </citation>
    <scope>NUCLEOTIDE SEQUENCE [LARGE SCALE GENOMIC DNA]</scope>
    <source>
        <strain evidence="7 8">CA-Schmier-601-WT-3</strain>
    </source>
</reference>
<dbReference type="PANTHER" id="PTHR43763">
    <property type="entry name" value="XAA-PRO AMINOPEPTIDASE 1"/>
    <property type="match status" value="1"/>
</dbReference>
<evidence type="ECO:0000256" key="2">
    <source>
        <dbReference type="ARBA" id="ARBA00022723"/>
    </source>
</evidence>
<dbReference type="GO" id="GO:0046872">
    <property type="term" value="F:metal ion binding"/>
    <property type="evidence" value="ECO:0007669"/>
    <property type="project" value="UniProtKB-KW"/>
</dbReference>
<dbReference type="InterPro" id="IPR032416">
    <property type="entry name" value="Peptidase_M24_C"/>
</dbReference>
<dbReference type="InterPro" id="IPR029149">
    <property type="entry name" value="Creatin/AminoP/Spt16_N"/>
</dbReference>
<evidence type="ECO:0000259" key="6">
    <source>
        <dbReference type="Pfam" id="PF16188"/>
    </source>
</evidence>
<protein>
    <submittedName>
        <fullName evidence="7">Aminopeptidase P family protein</fullName>
    </submittedName>
</protein>
<keyword evidence="7" id="KW-0645">Protease</keyword>
<sequence>MNMKELQKLLKENNIDYYIVPTDDDHQSEYVGDYYRVREFLSGFTGSAGTLVVGQDDAYLWTDGRYFIQAAKQLKDGIQLMKMAEPGVPTIEEFLVQHLNENSVLAFDPKVMTARFVIDLENAMDDNLELDPVDFTDQVWHDRPEKSHEKAFIYDTKYHGVDASIKLEDIRSYMDMNDCDAHLVSSLDDIAWIFNIRGNDIEYSPTVLAFALIEKDQATLYLQEGVYDDDMKDYYASIGVSIKDYDAIYEDVSKLEGTLLVDLNAINYALYESINCEIADGINPSQYFKSTKNEVEIANTKNAHLKDGVAVTRFMYWLKHNVGHIPMTEMSVADKLEEYRREQELFLEPSFATICAYGTNGAIIHYQATKESNATINNKGMLMIDSGGQYLDGTTDITRTFVLGDLSNEERHDFTLVAKSWLHLMYARFPHGMTGINLDTYARAPMWAEGKDFKHGTGHGIGHLLNVHEGPQGIRPKQRTGENAVFEAGMITSDEPGYYREGHYGIRHENELLCVEDGETEYGTFLRFEPLTYVPLDLDGIDTNMLTDEEKAMLNDYHQFVYEKIAPLLNDEEREWLSIYTREI</sequence>
<dbReference type="SUPFAM" id="SSF55920">
    <property type="entry name" value="Creatinase/aminopeptidase"/>
    <property type="match status" value="1"/>
</dbReference>